<dbReference type="Gene3D" id="3.40.50.2300">
    <property type="match status" value="1"/>
</dbReference>
<dbReference type="STRING" id="690879.TSACC_3649"/>
<dbReference type="AlphaFoldDB" id="A0A146GGL1"/>
<keyword evidence="4" id="KW-1185">Reference proteome</keyword>
<name>A0A146GGL1_TERSA</name>
<dbReference type="Pfam" id="PF01451">
    <property type="entry name" value="LMWPc"/>
    <property type="match status" value="1"/>
</dbReference>
<dbReference type="CDD" id="cd16345">
    <property type="entry name" value="LMWP_ArsC"/>
    <property type="match status" value="1"/>
</dbReference>
<dbReference type="EMBL" id="BDCO01000003">
    <property type="protein sequence ID" value="GAT35578.1"/>
    <property type="molecule type" value="Genomic_DNA"/>
</dbReference>
<dbReference type="InterPro" id="IPR036196">
    <property type="entry name" value="Ptyr_pPase_sf"/>
</dbReference>
<dbReference type="PANTHER" id="PTHR43428">
    <property type="entry name" value="ARSENATE REDUCTASE"/>
    <property type="match status" value="1"/>
</dbReference>
<dbReference type="OrthoDB" id="9784339at2"/>
<accession>A0A146GGL1</accession>
<keyword evidence="1" id="KW-0059">Arsenical resistance</keyword>
<dbReference type="InParanoid" id="A0A146GGL1"/>
<organism evidence="3 4">
    <name type="scientific">Terrimicrobium sacchariphilum</name>
    <dbReference type="NCBI Taxonomy" id="690879"/>
    <lineage>
        <taxon>Bacteria</taxon>
        <taxon>Pseudomonadati</taxon>
        <taxon>Verrucomicrobiota</taxon>
        <taxon>Terrimicrobiia</taxon>
        <taxon>Terrimicrobiales</taxon>
        <taxon>Terrimicrobiaceae</taxon>
        <taxon>Terrimicrobium</taxon>
    </lineage>
</organism>
<feature type="domain" description="Phosphotyrosine protein phosphatase I" evidence="2">
    <location>
        <begin position="5"/>
        <end position="140"/>
    </location>
</feature>
<evidence type="ECO:0000313" key="4">
    <source>
        <dbReference type="Proteomes" id="UP000076023"/>
    </source>
</evidence>
<evidence type="ECO:0000313" key="3">
    <source>
        <dbReference type="EMBL" id="GAT35578.1"/>
    </source>
</evidence>
<sequence>MSTKFQILFLCTGNSARSILAEFLLRKIAPDRFDVFSAGASPKPAPHRLALQVLRDHYKIDVSEARSKSWSEYQGKRFDFVITLCDNAKESCPVWPGQPIIAHWPSPDPAEFEGGDTEKERAFWQVAQQIRRRLELLASLPFEKLDSLRLEAAMKDIGAREALDLDQSVATI</sequence>
<proteinExistence type="predicted"/>
<evidence type="ECO:0000259" key="2">
    <source>
        <dbReference type="SMART" id="SM00226"/>
    </source>
</evidence>
<gene>
    <name evidence="3" type="ORF">TSACC_3649</name>
</gene>
<dbReference type="PANTHER" id="PTHR43428:SF1">
    <property type="entry name" value="ARSENATE REDUCTASE"/>
    <property type="match status" value="1"/>
</dbReference>
<dbReference type="RefSeq" id="WP_075081375.1">
    <property type="nucleotide sequence ID" value="NZ_BDCO01000003.1"/>
</dbReference>
<dbReference type="GO" id="GO:0046685">
    <property type="term" value="P:response to arsenic-containing substance"/>
    <property type="evidence" value="ECO:0007669"/>
    <property type="project" value="UniProtKB-KW"/>
</dbReference>
<dbReference type="InterPro" id="IPR023485">
    <property type="entry name" value="Ptyr_pPase"/>
</dbReference>
<evidence type="ECO:0000256" key="1">
    <source>
        <dbReference type="ARBA" id="ARBA00022849"/>
    </source>
</evidence>
<comment type="caution">
    <text evidence="3">The sequence shown here is derived from an EMBL/GenBank/DDBJ whole genome shotgun (WGS) entry which is preliminary data.</text>
</comment>
<dbReference type="Proteomes" id="UP000076023">
    <property type="component" value="Unassembled WGS sequence"/>
</dbReference>
<dbReference type="SUPFAM" id="SSF52788">
    <property type="entry name" value="Phosphotyrosine protein phosphatases I"/>
    <property type="match status" value="1"/>
</dbReference>
<reference evidence="4" key="1">
    <citation type="journal article" date="2017" name="Genome Announc.">
        <title>Draft Genome Sequence of Terrimicrobium sacchariphilum NM-5T, a Facultative Anaerobic Soil Bacterium of the Class Spartobacteria.</title>
        <authorList>
            <person name="Qiu Y.L."/>
            <person name="Tourlousse D.M."/>
            <person name="Matsuura N."/>
            <person name="Ohashi A."/>
            <person name="Sekiguchi Y."/>
        </authorList>
    </citation>
    <scope>NUCLEOTIDE SEQUENCE [LARGE SCALE GENOMIC DNA]</scope>
    <source>
        <strain evidence="4">NM-5</strain>
    </source>
</reference>
<dbReference type="SMART" id="SM00226">
    <property type="entry name" value="LMWPc"/>
    <property type="match status" value="1"/>
</dbReference>
<protein>
    <submittedName>
        <fullName evidence="3">Protein-tyrosine-phosphatase</fullName>
    </submittedName>
</protein>